<name>A0A8C8IK39_ONCTS</name>
<dbReference type="GeneTree" id="ENSGT01140000282520"/>
<comment type="subcellular location">
    <subcellularLocation>
        <location evidence="1 13">Cell membrane</location>
        <topology evidence="1 13">Multi-pass membrane protein</topology>
    </subcellularLocation>
</comment>
<dbReference type="InterPro" id="IPR000725">
    <property type="entry name" value="Olfact_rcpt"/>
</dbReference>
<feature type="transmembrane region" description="Helical" evidence="13">
    <location>
        <begin position="247"/>
        <end position="271"/>
    </location>
</feature>
<dbReference type="InterPro" id="IPR017452">
    <property type="entry name" value="GPCR_Rhodpsn_7TM"/>
</dbReference>
<evidence type="ECO:0000256" key="4">
    <source>
        <dbReference type="ARBA" id="ARBA00022692"/>
    </source>
</evidence>
<evidence type="ECO:0000256" key="6">
    <source>
        <dbReference type="ARBA" id="ARBA00022989"/>
    </source>
</evidence>
<evidence type="ECO:0000256" key="3">
    <source>
        <dbReference type="ARBA" id="ARBA00022606"/>
    </source>
</evidence>
<keyword evidence="11 12" id="KW-0807">Transducer</keyword>
<dbReference type="PANTHER" id="PTHR26453">
    <property type="entry name" value="OLFACTORY RECEPTOR"/>
    <property type="match status" value="1"/>
</dbReference>
<feature type="transmembrane region" description="Helical" evidence="13">
    <location>
        <begin position="204"/>
        <end position="226"/>
    </location>
</feature>
<organism evidence="15 16">
    <name type="scientific">Oncorhynchus tshawytscha</name>
    <name type="common">Chinook salmon</name>
    <name type="synonym">Salmo tshawytscha</name>
    <dbReference type="NCBI Taxonomy" id="74940"/>
    <lineage>
        <taxon>Eukaryota</taxon>
        <taxon>Metazoa</taxon>
        <taxon>Chordata</taxon>
        <taxon>Craniata</taxon>
        <taxon>Vertebrata</taxon>
        <taxon>Euteleostomi</taxon>
        <taxon>Actinopterygii</taxon>
        <taxon>Neopterygii</taxon>
        <taxon>Teleostei</taxon>
        <taxon>Protacanthopterygii</taxon>
        <taxon>Salmoniformes</taxon>
        <taxon>Salmonidae</taxon>
        <taxon>Salmoninae</taxon>
        <taxon>Oncorhynchus</taxon>
    </lineage>
</organism>
<dbReference type="SMART" id="SM01381">
    <property type="entry name" value="7TM_GPCR_Srsx"/>
    <property type="match status" value="1"/>
</dbReference>
<dbReference type="PRINTS" id="PR00245">
    <property type="entry name" value="OLFACTORYR"/>
</dbReference>
<evidence type="ECO:0000256" key="12">
    <source>
        <dbReference type="RuleBase" id="RU000688"/>
    </source>
</evidence>
<dbReference type="Proteomes" id="UP000694402">
    <property type="component" value="Unassembled WGS sequence"/>
</dbReference>
<dbReference type="CDD" id="cd13954">
    <property type="entry name" value="7tmA_OR"/>
    <property type="match status" value="1"/>
</dbReference>
<keyword evidence="8 13" id="KW-0472">Membrane</keyword>
<keyword evidence="4 12" id="KW-0812">Transmembrane</keyword>
<dbReference type="GO" id="GO:0004984">
    <property type="term" value="F:olfactory receptor activity"/>
    <property type="evidence" value="ECO:0007669"/>
    <property type="project" value="InterPro"/>
</dbReference>
<protein>
    <recommendedName>
        <fullName evidence="13">Olfactory receptor</fullName>
    </recommendedName>
</protein>
<evidence type="ECO:0000313" key="15">
    <source>
        <dbReference type="Ensembl" id="ENSOTSP00005077414.2"/>
    </source>
</evidence>
<evidence type="ECO:0000256" key="9">
    <source>
        <dbReference type="ARBA" id="ARBA00023170"/>
    </source>
</evidence>
<gene>
    <name evidence="15" type="primary">LOC112266174</name>
</gene>
<evidence type="ECO:0000256" key="1">
    <source>
        <dbReference type="ARBA" id="ARBA00004651"/>
    </source>
</evidence>
<evidence type="ECO:0000313" key="16">
    <source>
        <dbReference type="Proteomes" id="UP000694402"/>
    </source>
</evidence>
<comment type="similarity">
    <text evidence="12">Belongs to the G-protein coupled receptor 1 family.</text>
</comment>
<dbReference type="SUPFAM" id="SSF81321">
    <property type="entry name" value="Family A G protein-coupled receptor-like"/>
    <property type="match status" value="1"/>
</dbReference>
<keyword evidence="6 13" id="KW-1133">Transmembrane helix</keyword>
<dbReference type="GO" id="GO:0005886">
    <property type="term" value="C:plasma membrane"/>
    <property type="evidence" value="ECO:0007669"/>
    <property type="project" value="UniProtKB-SubCell"/>
</dbReference>
<reference evidence="15" key="2">
    <citation type="submission" date="2025-09" db="UniProtKB">
        <authorList>
            <consortium name="Ensembl"/>
        </authorList>
    </citation>
    <scope>IDENTIFICATION</scope>
</reference>
<sequence length="323" mass="36191">MTNTMANVSLPLEFNVSLFSDFLIHGGELGLKEIYTDLAIFLLVVYIMVLIGNAMIITLVLLDPKLHTPMYIFLCNLSLTDIVITTSVLPKMISVCLWNDVSISFAGCFLQMYIYLTFQTTEGFLLCAMAYDRYVAICNPLRYNSIMTIKVCVILASTAWALGLILPALNVILASQLPFCSNQIMYWFCDYPPIVTLSCLDTTLLIDLALACALFVMYVPFTVIIWSYCNIIKSVCKIATSEGRKKAFSTCSSHLIVVLTFYIAHSCVYISAKSYHIHPNVLILISIVNCILTPLVNPLVYSFRNKQIKDSVLKLLFSNKVIP</sequence>
<dbReference type="PROSITE" id="PS00237">
    <property type="entry name" value="G_PROTEIN_RECEP_F1_1"/>
    <property type="match status" value="1"/>
</dbReference>
<keyword evidence="9 12" id="KW-0675">Receptor</keyword>
<keyword evidence="10" id="KW-0325">Glycoprotein</keyword>
<dbReference type="Pfam" id="PF13853">
    <property type="entry name" value="7tm_4"/>
    <property type="match status" value="1"/>
</dbReference>
<reference evidence="15" key="1">
    <citation type="submission" date="2025-08" db="UniProtKB">
        <authorList>
            <consortium name="Ensembl"/>
        </authorList>
    </citation>
    <scope>IDENTIFICATION</scope>
</reference>
<dbReference type="FunFam" id="1.20.1070.10:FF:000010">
    <property type="entry name" value="Olfactory receptor"/>
    <property type="match status" value="1"/>
</dbReference>
<accession>A0A8C8IK39</accession>
<evidence type="ECO:0000256" key="5">
    <source>
        <dbReference type="ARBA" id="ARBA00022725"/>
    </source>
</evidence>
<dbReference type="InterPro" id="IPR000276">
    <property type="entry name" value="GPCR_Rhodpsn"/>
</dbReference>
<dbReference type="RefSeq" id="XP_024299403.1">
    <property type="nucleotide sequence ID" value="XM_024443635.1"/>
</dbReference>
<dbReference type="AlphaFoldDB" id="A0A8C8IK39"/>
<dbReference type="GO" id="GO:0004930">
    <property type="term" value="F:G protein-coupled receptor activity"/>
    <property type="evidence" value="ECO:0007669"/>
    <property type="project" value="UniProtKB-KW"/>
</dbReference>
<feature type="domain" description="G-protein coupled receptors family 1 profile" evidence="14">
    <location>
        <begin position="52"/>
        <end position="301"/>
    </location>
</feature>
<dbReference type="Ensembl" id="ENSOTST00005083890.2">
    <property type="protein sequence ID" value="ENSOTSP00005077414.2"/>
    <property type="gene ID" value="ENSOTSG00005036493.2"/>
</dbReference>
<proteinExistence type="inferred from homology"/>
<evidence type="ECO:0000256" key="7">
    <source>
        <dbReference type="ARBA" id="ARBA00023040"/>
    </source>
</evidence>
<dbReference type="Gene3D" id="1.20.1070.10">
    <property type="entry name" value="Rhodopsin 7-helix transmembrane proteins"/>
    <property type="match status" value="1"/>
</dbReference>
<keyword evidence="5 13" id="KW-0552">Olfaction</keyword>
<evidence type="ECO:0000256" key="2">
    <source>
        <dbReference type="ARBA" id="ARBA00022475"/>
    </source>
</evidence>
<dbReference type="PRINTS" id="PR00237">
    <property type="entry name" value="GPCRRHODOPSN"/>
</dbReference>
<dbReference type="PROSITE" id="PS50262">
    <property type="entry name" value="G_PROTEIN_RECEP_F1_2"/>
    <property type="match status" value="1"/>
</dbReference>
<evidence type="ECO:0000256" key="10">
    <source>
        <dbReference type="ARBA" id="ARBA00023180"/>
    </source>
</evidence>
<keyword evidence="7 12" id="KW-0297">G-protein coupled receptor</keyword>
<dbReference type="KEGG" id="otw:112266174"/>
<feature type="transmembrane region" description="Helical" evidence="13">
    <location>
        <begin position="151"/>
        <end position="173"/>
    </location>
</feature>
<keyword evidence="2 13" id="KW-1003">Cell membrane</keyword>
<keyword evidence="3 13" id="KW-0716">Sensory transduction</keyword>
<evidence type="ECO:0000259" key="14">
    <source>
        <dbReference type="PROSITE" id="PS50262"/>
    </source>
</evidence>
<evidence type="ECO:0000256" key="8">
    <source>
        <dbReference type="ARBA" id="ARBA00023136"/>
    </source>
</evidence>
<keyword evidence="16" id="KW-1185">Reference proteome</keyword>
<feature type="transmembrane region" description="Helical" evidence="13">
    <location>
        <begin position="38"/>
        <end position="62"/>
    </location>
</feature>
<dbReference type="GeneID" id="112266174"/>
<evidence type="ECO:0000256" key="13">
    <source>
        <dbReference type="RuleBase" id="RU363047"/>
    </source>
</evidence>
<feature type="transmembrane region" description="Helical" evidence="13">
    <location>
        <begin position="113"/>
        <end position="131"/>
    </location>
</feature>
<feature type="transmembrane region" description="Helical" evidence="13">
    <location>
        <begin position="277"/>
        <end position="301"/>
    </location>
</feature>
<evidence type="ECO:0000256" key="11">
    <source>
        <dbReference type="ARBA" id="ARBA00023224"/>
    </source>
</evidence>